<dbReference type="EMBL" id="CAAALY010054989">
    <property type="protein sequence ID" value="VEL22162.1"/>
    <property type="molecule type" value="Genomic_DNA"/>
</dbReference>
<name>A0A448WWW4_9PLAT</name>
<keyword evidence="2" id="KW-1185">Reference proteome</keyword>
<protein>
    <submittedName>
        <fullName evidence="1">Uncharacterized protein</fullName>
    </submittedName>
</protein>
<sequence length="58" mass="6603">MLSEQARLSHRGASEMVLLQLTAARGREANAYSIYKNPIISFNNYVLDGLKRVDNRYS</sequence>
<dbReference type="AlphaFoldDB" id="A0A448WWW4"/>
<proteinExistence type="predicted"/>
<organism evidence="1 2">
    <name type="scientific">Protopolystoma xenopodis</name>
    <dbReference type="NCBI Taxonomy" id="117903"/>
    <lineage>
        <taxon>Eukaryota</taxon>
        <taxon>Metazoa</taxon>
        <taxon>Spiralia</taxon>
        <taxon>Lophotrochozoa</taxon>
        <taxon>Platyhelminthes</taxon>
        <taxon>Monogenea</taxon>
        <taxon>Polyopisthocotylea</taxon>
        <taxon>Polystomatidea</taxon>
        <taxon>Polystomatidae</taxon>
        <taxon>Protopolystoma</taxon>
    </lineage>
</organism>
<reference evidence="1" key="1">
    <citation type="submission" date="2018-11" db="EMBL/GenBank/DDBJ databases">
        <authorList>
            <consortium name="Pathogen Informatics"/>
        </authorList>
    </citation>
    <scope>NUCLEOTIDE SEQUENCE</scope>
</reference>
<gene>
    <name evidence="1" type="ORF">PXEA_LOCUS15602</name>
</gene>
<comment type="caution">
    <text evidence="1">The sequence shown here is derived from an EMBL/GenBank/DDBJ whole genome shotgun (WGS) entry which is preliminary data.</text>
</comment>
<accession>A0A448WWW4</accession>
<dbReference type="Proteomes" id="UP000784294">
    <property type="component" value="Unassembled WGS sequence"/>
</dbReference>
<evidence type="ECO:0000313" key="1">
    <source>
        <dbReference type="EMBL" id="VEL22162.1"/>
    </source>
</evidence>
<evidence type="ECO:0000313" key="2">
    <source>
        <dbReference type="Proteomes" id="UP000784294"/>
    </source>
</evidence>